<reference evidence="2 3" key="1">
    <citation type="journal article" date="2013" name="Appl. Environ. Microbiol.">
        <title>Genome analysis suggests that the soil oligotrophic bacterium Agromonas oligotrophica (Bradyrhizobium oligotrophicum) is a nitrogen-fixing symbiont of Aeschynomene indica.</title>
        <authorList>
            <person name="Okubo T."/>
            <person name="Fukushima S."/>
            <person name="Itakura M."/>
            <person name="Oshima K."/>
            <person name="Longtonglang A."/>
            <person name="Teaumroong N."/>
            <person name="Mitsui H."/>
            <person name="Hattori M."/>
            <person name="Hattori R."/>
            <person name="Hattori T."/>
            <person name="Minamisawa K."/>
        </authorList>
    </citation>
    <scope>NUCLEOTIDE SEQUENCE [LARGE SCALE GENOMIC DNA]</scope>
    <source>
        <strain evidence="2 3">S58</strain>
    </source>
</reference>
<dbReference type="EMBL" id="AP012603">
    <property type="protein sequence ID" value="BAM88440.1"/>
    <property type="molecule type" value="Genomic_DNA"/>
</dbReference>
<sequence length="127" mass="14643">MIGTIHMRPGNEVKTKRARRLRGNSTDAEAAIWYHLRGRRLHGYKFVRQEPIGLYTVDFVCRDRRLIVEVDGGQHADSQTDVARDTWLRAHNYRVLRFWNNDVLGNLDGVLQTIATALAEAPPHPER</sequence>
<dbReference type="eggNOG" id="COG2852">
    <property type="taxonomic scope" value="Bacteria"/>
</dbReference>
<dbReference type="HOGENOM" id="CLU_107928_3_0_5"/>
<dbReference type="AlphaFoldDB" id="M4ZQF0"/>
<dbReference type="PANTHER" id="PTHR38590:SF1">
    <property type="entry name" value="BLL0828 PROTEIN"/>
    <property type="match status" value="1"/>
</dbReference>
<keyword evidence="3" id="KW-1185">Reference proteome</keyword>
<dbReference type="Pfam" id="PF04480">
    <property type="entry name" value="DUF559"/>
    <property type="match status" value="1"/>
</dbReference>
<dbReference type="InterPro" id="IPR047216">
    <property type="entry name" value="Endonuclease_DUF559_bact"/>
</dbReference>
<dbReference type="PANTHER" id="PTHR38590">
    <property type="entry name" value="BLL0828 PROTEIN"/>
    <property type="match status" value="1"/>
</dbReference>
<dbReference type="Gene3D" id="3.40.960.10">
    <property type="entry name" value="VSR Endonuclease"/>
    <property type="match status" value="1"/>
</dbReference>
<evidence type="ECO:0000313" key="3">
    <source>
        <dbReference type="Proteomes" id="UP000011841"/>
    </source>
</evidence>
<feature type="domain" description="DUF559" evidence="1">
    <location>
        <begin position="14"/>
        <end position="118"/>
    </location>
</feature>
<name>M4ZQF0_9BRAD</name>
<dbReference type="InterPro" id="IPR011335">
    <property type="entry name" value="Restrct_endonuc-II-like"/>
</dbReference>
<dbReference type="SUPFAM" id="SSF52980">
    <property type="entry name" value="Restriction endonuclease-like"/>
    <property type="match status" value="1"/>
</dbReference>
<protein>
    <recommendedName>
        <fullName evidence="1">DUF559 domain-containing protein</fullName>
    </recommendedName>
</protein>
<dbReference type="KEGG" id="aol:S58_24340"/>
<gene>
    <name evidence="2" type="ORF">S58_24340</name>
</gene>
<dbReference type="CDD" id="cd01038">
    <property type="entry name" value="Endonuclease_DUF559"/>
    <property type="match status" value="1"/>
</dbReference>
<dbReference type="InterPro" id="IPR007569">
    <property type="entry name" value="DUF559"/>
</dbReference>
<dbReference type="Proteomes" id="UP000011841">
    <property type="component" value="Chromosome"/>
</dbReference>
<accession>M4ZQF0</accession>
<evidence type="ECO:0000259" key="1">
    <source>
        <dbReference type="Pfam" id="PF04480"/>
    </source>
</evidence>
<dbReference type="STRING" id="1245469.S58_24340"/>
<evidence type="ECO:0000313" key="2">
    <source>
        <dbReference type="EMBL" id="BAM88440.1"/>
    </source>
</evidence>
<proteinExistence type="predicted"/>
<organism evidence="2 3">
    <name type="scientific">Bradyrhizobium oligotrophicum S58</name>
    <dbReference type="NCBI Taxonomy" id="1245469"/>
    <lineage>
        <taxon>Bacteria</taxon>
        <taxon>Pseudomonadati</taxon>
        <taxon>Pseudomonadota</taxon>
        <taxon>Alphaproteobacteria</taxon>
        <taxon>Hyphomicrobiales</taxon>
        <taxon>Nitrobacteraceae</taxon>
        <taxon>Bradyrhizobium</taxon>
    </lineage>
</organism>